<accession>A0A0F9WS83</accession>
<dbReference type="EMBL" id="JPQZ01000013">
    <property type="protein sequence ID" value="KKO75738.1"/>
    <property type="molecule type" value="Genomic_DNA"/>
</dbReference>
<feature type="compositionally biased region" description="Polar residues" evidence="1">
    <location>
        <begin position="166"/>
        <end position="185"/>
    </location>
</feature>
<reference evidence="2 3" key="1">
    <citation type="journal article" date="2015" name="Environ. Microbiol.">
        <title>Genome analyses suggest the presence of polyploidy and recent human-driven expansions in eight global populations of the honeybee pathogen Nosema ceranae.</title>
        <authorList>
            <person name="Pelin A."/>
            <person name="Selman M."/>
            <person name="Aris-Brosou S."/>
            <person name="Farinelli L."/>
            <person name="Corradi N."/>
        </authorList>
    </citation>
    <scope>NUCLEOTIDE SEQUENCE [LARGE SCALE GENOMIC DNA]</scope>
    <source>
        <strain evidence="2 3">PA08 1199</strain>
    </source>
</reference>
<evidence type="ECO:0000313" key="3">
    <source>
        <dbReference type="Proteomes" id="UP000034350"/>
    </source>
</evidence>
<sequence>MKKKIVEQKRSIFYQEQIQEENSSLNNFKIPESCKNAKMTEPHKKTKTTEPHKNTKTTEPHKNTKMTEPHKNTASLKEPRKSAKMTEPHKNTASFKEPRKSAKLTEQSENKKITESHKNKKMTEPHKNIASLKESHRNKKLIKKQKRNADIKAGIKKKKIEDNTKEQNNNSLTKTGQIQKTSTDALSKKNKSEGIGVKLSKLEKELLHKGTIKDKINLLTLLVEKNPSEFNYKNLLFYTENQRNDIIYLTLKNIKDLLLSKGVPESNYIKQRITKCFEINVKNTFIKTKVIRLVYDLLKNDILFLDLIYSFINKIGDKKEIEAYICENLRPLFFINEEAILYNIEDFICKNMNFKCINSILKFLRCVSPTDKCKMIEIYKLILDHISEFKDEQKNIILERSLEQFSALLEEIDDPTIFVNKEIEDLIKVSYATDKMAFSGVKILFRCQCKILKPFIVQLLKNHIFFNFKDIRNVFQFILQIYKKDKDNEFIKNILSSIIFYKKDLLIAILLLCAKNRISNVSVLEILKNHYSNIVRKMVNSILTKEYNVIEINPFDKLQLEAYEEVYK</sequence>
<organism evidence="2 3">
    <name type="scientific">Vairimorpha ceranae</name>
    <dbReference type="NCBI Taxonomy" id="40302"/>
    <lineage>
        <taxon>Eukaryota</taxon>
        <taxon>Fungi</taxon>
        <taxon>Fungi incertae sedis</taxon>
        <taxon>Microsporidia</taxon>
        <taxon>Nosematidae</taxon>
        <taxon>Vairimorpha</taxon>
    </lineage>
</organism>
<feature type="compositionally biased region" description="Basic and acidic residues" evidence="1">
    <location>
        <begin position="38"/>
        <end position="100"/>
    </location>
</feature>
<dbReference type="VEuPathDB" id="MicrosporidiaDB:AAJ76_1300031468"/>
<dbReference type="OrthoDB" id="2189352at2759"/>
<protein>
    <submittedName>
        <fullName evidence="2">Nucleic-acid-binding protein</fullName>
    </submittedName>
</protein>
<dbReference type="VEuPathDB" id="MicrosporidiaDB:NCER_100259"/>
<keyword evidence="3" id="KW-1185">Reference proteome</keyword>
<feature type="region of interest" description="Disordered" evidence="1">
    <location>
        <begin position="143"/>
        <end position="190"/>
    </location>
</feature>
<gene>
    <name evidence="2" type="ORF">AAJ76_1300031468</name>
</gene>
<evidence type="ECO:0000313" key="2">
    <source>
        <dbReference type="EMBL" id="KKO75738.1"/>
    </source>
</evidence>
<proteinExistence type="predicted"/>
<dbReference type="AlphaFoldDB" id="A0A0F9WS83"/>
<name>A0A0F9WS83_9MICR</name>
<comment type="caution">
    <text evidence="2">The sequence shown here is derived from an EMBL/GenBank/DDBJ whole genome shotgun (WGS) entry which is preliminary data.</text>
</comment>
<evidence type="ECO:0000256" key="1">
    <source>
        <dbReference type="SAM" id="MobiDB-lite"/>
    </source>
</evidence>
<dbReference type="GeneID" id="36318844"/>
<feature type="compositionally biased region" description="Basic and acidic residues" evidence="1">
    <location>
        <begin position="106"/>
        <end position="124"/>
    </location>
</feature>
<dbReference type="Proteomes" id="UP000034350">
    <property type="component" value="Unassembled WGS sequence"/>
</dbReference>
<dbReference type="RefSeq" id="XP_024331480.1">
    <property type="nucleotide sequence ID" value="XM_024473943.1"/>
</dbReference>
<feature type="region of interest" description="Disordered" evidence="1">
    <location>
        <begin position="29"/>
        <end position="124"/>
    </location>
</feature>